<sequence>MRDWIPSLTQPDSVPTVVAVIAAYGPLPTLIGTVRTLLDQVQEVVVVDDGSPEETESLFNELASIGVTIVRQGTNSGIAAALNAGIEKARELWNPDFYLTLDQDSRPSPQYVRSGLETFTTAAALGLHVGFVTAASYSGHPIPVRASKGPFVQAFDPMQSGFLLPRSSFERVGRFDEGLFIDGVDSEYTMRTRSAGLSVLVGEGCDIEHDLGQREPATLFGKAVRIKGSQLSYNYHSPSRVYYICRNGTVLSLRYVVKDPAWVVRRLVEESKAHVLRFTFSPGRLKLAQAAAQGFRDAFRGSTGRIPARLEQRLRR</sequence>
<dbReference type="EMBL" id="UXAU01000029">
    <property type="protein sequence ID" value="VDC28541.1"/>
    <property type="molecule type" value="Genomic_DNA"/>
</dbReference>
<evidence type="ECO:0000256" key="2">
    <source>
        <dbReference type="ARBA" id="ARBA00006739"/>
    </source>
</evidence>
<dbReference type="SUPFAM" id="SSF53448">
    <property type="entry name" value="Nucleotide-diphospho-sugar transferases"/>
    <property type="match status" value="1"/>
</dbReference>
<evidence type="ECO:0000313" key="6">
    <source>
        <dbReference type="EMBL" id="VDC28541.1"/>
    </source>
</evidence>
<name>A0A3P5XB66_9MICC</name>
<dbReference type="InterPro" id="IPR029044">
    <property type="entry name" value="Nucleotide-diphossugar_trans"/>
</dbReference>
<dbReference type="AlphaFoldDB" id="A0A3P5XB66"/>
<gene>
    <name evidence="6" type="ORF">PSET11_02165</name>
</gene>
<proteinExistence type="inferred from homology"/>
<organism evidence="6 7">
    <name type="scientific">Arthrobacter ulcerisalmonis</name>
    <dbReference type="NCBI Taxonomy" id="2483813"/>
    <lineage>
        <taxon>Bacteria</taxon>
        <taxon>Bacillati</taxon>
        <taxon>Actinomycetota</taxon>
        <taxon>Actinomycetes</taxon>
        <taxon>Micrococcales</taxon>
        <taxon>Micrococcaceae</taxon>
        <taxon>Arthrobacter</taxon>
    </lineage>
</organism>
<feature type="domain" description="Glycosyltransferase 2-like" evidence="5">
    <location>
        <begin position="20"/>
        <end position="121"/>
    </location>
</feature>
<comment type="pathway">
    <text evidence="1">Cell wall biogenesis; cell wall polysaccharide biosynthesis.</text>
</comment>
<keyword evidence="3" id="KW-0328">Glycosyltransferase</keyword>
<reference evidence="6 7" key="1">
    <citation type="submission" date="2018-11" db="EMBL/GenBank/DDBJ databases">
        <authorList>
            <person name="Criscuolo A."/>
        </authorList>
    </citation>
    <scope>NUCLEOTIDE SEQUENCE [LARGE SCALE GENOMIC DNA]</scope>
    <source>
        <strain evidence="6">AT11b</strain>
    </source>
</reference>
<accession>A0A3P5XB66</accession>
<dbReference type="GO" id="GO:0016757">
    <property type="term" value="F:glycosyltransferase activity"/>
    <property type="evidence" value="ECO:0007669"/>
    <property type="project" value="UniProtKB-KW"/>
</dbReference>
<dbReference type="InterPro" id="IPR001173">
    <property type="entry name" value="Glyco_trans_2-like"/>
</dbReference>
<dbReference type="Proteomes" id="UP000280861">
    <property type="component" value="Unassembled WGS sequence"/>
</dbReference>
<protein>
    <submittedName>
        <fullName evidence="6">N-glycosyltransferase</fullName>
    </submittedName>
</protein>
<evidence type="ECO:0000256" key="1">
    <source>
        <dbReference type="ARBA" id="ARBA00004776"/>
    </source>
</evidence>
<evidence type="ECO:0000256" key="4">
    <source>
        <dbReference type="ARBA" id="ARBA00022679"/>
    </source>
</evidence>
<dbReference type="PANTHER" id="PTHR43179:SF12">
    <property type="entry name" value="GALACTOFURANOSYLTRANSFERASE GLFT2"/>
    <property type="match status" value="1"/>
</dbReference>
<evidence type="ECO:0000256" key="3">
    <source>
        <dbReference type="ARBA" id="ARBA00022676"/>
    </source>
</evidence>
<evidence type="ECO:0000313" key="7">
    <source>
        <dbReference type="Proteomes" id="UP000280861"/>
    </source>
</evidence>
<dbReference type="Pfam" id="PF00535">
    <property type="entry name" value="Glycos_transf_2"/>
    <property type="match status" value="1"/>
</dbReference>
<dbReference type="RefSeq" id="WP_124092097.1">
    <property type="nucleotide sequence ID" value="NZ_JBHTMI010000016.1"/>
</dbReference>
<evidence type="ECO:0000259" key="5">
    <source>
        <dbReference type="Pfam" id="PF00535"/>
    </source>
</evidence>
<keyword evidence="7" id="KW-1185">Reference proteome</keyword>
<dbReference type="PANTHER" id="PTHR43179">
    <property type="entry name" value="RHAMNOSYLTRANSFERASE WBBL"/>
    <property type="match status" value="1"/>
</dbReference>
<dbReference type="Gene3D" id="3.90.550.10">
    <property type="entry name" value="Spore Coat Polysaccharide Biosynthesis Protein SpsA, Chain A"/>
    <property type="match status" value="1"/>
</dbReference>
<comment type="similarity">
    <text evidence="2">Belongs to the glycosyltransferase 2 family.</text>
</comment>
<keyword evidence="4 6" id="KW-0808">Transferase</keyword>